<evidence type="ECO:0000313" key="3">
    <source>
        <dbReference type="EMBL" id="PSL27537.1"/>
    </source>
</evidence>
<keyword evidence="1" id="KW-0812">Transmembrane</keyword>
<dbReference type="InterPro" id="IPR012429">
    <property type="entry name" value="HGSNAT_cat"/>
</dbReference>
<gene>
    <name evidence="3" type="ORF">CLV42_10971</name>
</gene>
<dbReference type="AlphaFoldDB" id="A0A2P8G0N0"/>
<protein>
    <submittedName>
        <fullName evidence="3">Putative membrane protein</fullName>
    </submittedName>
</protein>
<feature type="domain" description="Heparan-alpha-glucosaminide N-acetyltransferase catalytic" evidence="2">
    <location>
        <begin position="28"/>
        <end position="247"/>
    </location>
</feature>
<dbReference type="Pfam" id="PF07786">
    <property type="entry name" value="HGSNAT_cat"/>
    <property type="match status" value="1"/>
</dbReference>
<feature type="transmembrane region" description="Helical" evidence="1">
    <location>
        <begin position="163"/>
        <end position="183"/>
    </location>
</feature>
<feature type="transmembrane region" description="Helical" evidence="1">
    <location>
        <begin position="76"/>
        <end position="97"/>
    </location>
</feature>
<comment type="caution">
    <text evidence="3">The sequence shown here is derived from an EMBL/GenBank/DDBJ whole genome shotgun (WGS) entry which is preliminary data.</text>
</comment>
<feature type="transmembrane region" description="Helical" evidence="1">
    <location>
        <begin position="246"/>
        <end position="267"/>
    </location>
</feature>
<accession>A0A2P8G0N0</accession>
<feature type="transmembrane region" description="Helical" evidence="1">
    <location>
        <begin position="372"/>
        <end position="394"/>
    </location>
</feature>
<feature type="transmembrane region" description="Helical" evidence="1">
    <location>
        <begin position="294"/>
        <end position="312"/>
    </location>
</feature>
<feature type="transmembrane region" description="Helical" evidence="1">
    <location>
        <begin position="332"/>
        <end position="352"/>
    </location>
</feature>
<organism evidence="3 4">
    <name type="scientific">Chitinophaga ginsengisoli</name>
    <dbReference type="NCBI Taxonomy" id="363837"/>
    <lineage>
        <taxon>Bacteria</taxon>
        <taxon>Pseudomonadati</taxon>
        <taxon>Bacteroidota</taxon>
        <taxon>Chitinophagia</taxon>
        <taxon>Chitinophagales</taxon>
        <taxon>Chitinophagaceae</taxon>
        <taxon>Chitinophaga</taxon>
    </lineage>
</organism>
<keyword evidence="1" id="KW-1133">Transmembrane helix</keyword>
<dbReference type="PANTHER" id="PTHR40407">
    <property type="entry name" value="MEMBRANE PROTEIN-LIKE PROTEIN"/>
    <property type="match status" value="1"/>
</dbReference>
<dbReference type="Proteomes" id="UP000240978">
    <property type="component" value="Unassembled WGS sequence"/>
</dbReference>
<sequence length="417" mass="46901">MLIFGLLMNRNLNIASADTPLRTVKSRRIESIDLLRGTIMIIMALDHVRDYFHAYSYINDPTDLQHTSLPIFFTRWITHFCAPTFMLLAGVSACLYGAKNGRKALSGFLFTRGIWLVFVELFLITLFWTFNPHYPAFILQVIWAFGLSMMALSLLIHLPRTALLPLAIILVAGHNALDNVHVAGDSPSAFLWYILHQPNFAGFTAGPFHFVIGYPIIPYIGIISLGYCLGSLYTPDTAPETRKKSLRNIGIGAIVLFIILRGINIYGDAAHWSAQKNFLFTVLSFVNVTKYPPSLLYILMTLGPSVLFLAYAERPLNKFTSKVVVFGKVPMFFYLLHIPLIHGLGVLAASLSGHSPADMVNLTTWVTANPQLQGYGFSLPVVYLIWVVVMLLLYPVSHWFSQYKQANQGQKKWLSYF</sequence>
<keyword evidence="4" id="KW-1185">Reference proteome</keyword>
<proteinExistence type="predicted"/>
<feature type="transmembrane region" description="Helical" evidence="1">
    <location>
        <begin position="109"/>
        <end position="130"/>
    </location>
</feature>
<evidence type="ECO:0000313" key="4">
    <source>
        <dbReference type="Proteomes" id="UP000240978"/>
    </source>
</evidence>
<evidence type="ECO:0000259" key="2">
    <source>
        <dbReference type="Pfam" id="PF07786"/>
    </source>
</evidence>
<reference evidence="3 4" key="1">
    <citation type="submission" date="2018-03" db="EMBL/GenBank/DDBJ databases">
        <title>Genomic Encyclopedia of Archaeal and Bacterial Type Strains, Phase II (KMG-II): from individual species to whole genera.</title>
        <authorList>
            <person name="Goeker M."/>
        </authorList>
    </citation>
    <scope>NUCLEOTIDE SEQUENCE [LARGE SCALE GENOMIC DNA]</scope>
    <source>
        <strain evidence="3 4">DSM 18107</strain>
    </source>
</reference>
<dbReference type="PANTHER" id="PTHR40407:SF1">
    <property type="entry name" value="HEPARAN-ALPHA-GLUCOSAMINIDE N-ACETYLTRANSFERASE CATALYTIC DOMAIN-CONTAINING PROTEIN"/>
    <property type="match status" value="1"/>
</dbReference>
<feature type="transmembrane region" description="Helical" evidence="1">
    <location>
        <begin position="136"/>
        <end position="156"/>
    </location>
</feature>
<dbReference type="EMBL" id="PYGK01000009">
    <property type="protein sequence ID" value="PSL27537.1"/>
    <property type="molecule type" value="Genomic_DNA"/>
</dbReference>
<feature type="transmembrane region" description="Helical" evidence="1">
    <location>
        <begin position="216"/>
        <end position="234"/>
    </location>
</feature>
<evidence type="ECO:0000256" key="1">
    <source>
        <dbReference type="SAM" id="Phobius"/>
    </source>
</evidence>
<name>A0A2P8G0N0_9BACT</name>
<keyword evidence="1" id="KW-0472">Membrane</keyword>